<keyword evidence="3" id="KW-1185">Reference proteome</keyword>
<feature type="coiled-coil region" evidence="1">
    <location>
        <begin position="54"/>
        <end position="109"/>
    </location>
</feature>
<evidence type="ECO:0000313" key="2">
    <source>
        <dbReference type="EMBL" id="CAG8824848.1"/>
    </source>
</evidence>
<accession>A0ABN7WB28</accession>
<sequence length="196" mass="23159">MSYSDYLDQEKDSFNGYLPYEFYKVLVARRIENNILQENMKDLEKHMISRDSIISENESIVKQLNNNYESMKNAYTSELEVSKRMKPLLKEKKKLKQAQSNHNQKLEDKYNCSKVTPNTIKTLQCIEDFKNSFLFNIIVENALLTIMLFFRAINELQNENGSKIKDMIFAVKSKNNQLLEKLKQLQKTTMNNHIEI</sequence>
<keyword evidence="1" id="KW-0175">Coiled coil</keyword>
<comment type="caution">
    <text evidence="2">The sequence shown here is derived from an EMBL/GenBank/DDBJ whole genome shotgun (WGS) entry which is preliminary data.</text>
</comment>
<name>A0ABN7WB28_GIGMA</name>
<protein>
    <submittedName>
        <fullName evidence="2">14930_t:CDS:1</fullName>
    </submittedName>
</protein>
<dbReference type="Proteomes" id="UP000789901">
    <property type="component" value="Unassembled WGS sequence"/>
</dbReference>
<dbReference type="EMBL" id="CAJVQB010037108">
    <property type="protein sequence ID" value="CAG8824848.1"/>
    <property type="molecule type" value="Genomic_DNA"/>
</dbReference>
<reference evidence="2 3" key="1">
    <citation type="submission" date="2021-06" db="EMBL/GenBank/DDBJ databases">
        <authorList>
            <person name="Kallberg Y."/>
            <person name="Tangrot J."/>
            <person name="Rosling A."/>
        </authorList>
    </citation>
    <scope>NUCLEOTIDE SEQUENCE [LARGE SCALE GENOMIC DNA]</scope>
    <source>
        <strain evidence="2 3">120-4 pot B 10/14</strain>
    </source>
</reference>
<gene>
    <name evidence="2" type="ORF">GMARGA_LOCUS28678</name>
</gene>
<proteinExistence type="predicted"/>
<organism evidence="2 3">
    <name type="scientific">Gigaspora margarita</name>
    <dbReference type="NCBI Taxonomy" id="4874"/>
    <lineage>
        <taxon>Eukaryota</taxon>
        <taxon>Fungi</taxon>
        <taxon>Fungi incertae sedis</taxon>
        <taxon>Mucoromycota</taxon>
        <taxon>Glomeromycotina</taxon>
        <taxon>Glomeromycetes</taxon>
        <taxon>Diversisporales</taxon>
        <taxon>Gigasporaceae</taxon>
        <taxon>Gigaspora</taxon>
    </lineage>
</organism>
<evidence type="ECO:0000313" key="3">
    <source>
        <dbReference type="Proteomes" id="UP000789901"/>
    </source>
</evidence>
<evidence type="ECO:0000256" key="1">
    <source>
        <dbReference type="SAM" id="Coils"/>
    </source>
</evidence>